<dbReference type="AlphaFoldDB" id="A0A0F8YH85"/>
<accession>A0A0F8YH85</accession>
<feature type="non-terminal residue" evidence="1">
    <location>
        <position position="1"/>
    </location>
</feature>
<dbReference type="EMBL" id="LAZR01066450">
    <property type="protein sequence ID" value="KKK53544.1"/>
    <property type="molecule type" value="Genomic_DNA"/>
</dbReference>
<organism evidence="1">
    <name type="scientific">marine sediment metagenome</name>
    <dbReference type="NCBI Taxonomy" id="412755"/>
    <lineage>
        <taxon>unclassified sequences</taxon>
        <taxon>metagenomes</taxon>
        <taxon>ecological metagenomes</taxon>
    </lineage>
</organism>
<sequence>RKWSLLTARAFSMATGIPLAVIQGRDGERDA</sequence>
<proteinExistence type="predicted"/>
<comment type="caution">
    <text evidence="1">The sequence shown here is derived from an EMBL/GenBank/DDBJ whole genome shotgun (WGS) entry which is preliminary data.</text>
</comment>
<evidence type="ECO:0000313" key="1">
    <source>
        <dbReference type="EMBL" id="KKK53544.1"/>
    </source>
</evidence>
<name>A0A0F8YH85_9ZZZZ</name>
<reference evidence="1" key="1">
    <citation type="journal article" date="2015" name="Nature">
        <title>Complex archaea that bridge the gap between prokaryotes and eukaryotes.</title>
        <authorList>
            <person name="Spang A."/>
            <person name="Saw J.H."/>
            <person name="Jorgensen S.L."/>
            <person name="Zaremba-Niedzwiedzka K."/>
            <person name="Martijn J."/>
            <person name="Lind A.E."/>
            <person name="van Eijk R."/>
            <person name="Schleper C."/>
            <person name="Guy L."/>
            <person name="Ettema T.J."/>
        </authorList>
    </citation>
    <scope>NUCLEOTIDE SEQUENCE</scope>
</reference>
<gene>
    <name evidence="1" type="ORF">LCGC14_3093730</name>
</gene>
<protein>
    <submittedName>
        <fullName evidence="1">Uncharacterized protein</fullName>
    </submittedName>
</protein>